<organism evidence="2 3">
    <name type="scientific">Cocos nucifera</name>
    <name type="common">Coconut palm</name>
    <dbReference type="NCBI Taxonomy" id="13894"/>
    <lineage>
        <taxon>Eukaryota</taxon>
        <taxon>Viridiplantae</taxon>
        <taxon>Streptophyta</taxon>
        <taxon>Embryophyta</taxon>
        <taxon>Tracheophyta</taxon>
        <taxon>Spermatophyta</taxon>
        <taxon>Magnoliopsida</taxon>
        <taxon>Liliopsida</taxon>
        <taxon>Arecaceae</taxon>
        <taxon>Arecoideae</taxon>
        <taxon>Cocoseae</taxon>
        <taxon>Attaleinae</taxon>
        <taxon>Cocos</taxon>
    </lineage>
</organism>
<reference evidence="2" key="1">
    <citation type="journal article" date="2017" name="Gigascience">
        <title>The genome draft of coconut (Cocos nucifera).</title>
        <authorList>
            <person name="Xiao Y."/>
            <person name="Xu P."/>
            <person name="Fan H."/>
            <person name="Baudouin L."/>
            <person name="Xia W."/>
            <person name="Bocs S."/>
            <person name="Xu J."/>
            <person name="Li Q."/>
            <person name="Guo A."/>
            <person name="Zhou L."/>
            <person name="Li J."/>
            <person name="Wu Y."/>
            <person name="Ma Z."/>
            <person name="Armero A."/>
            <person name="Issali A.E."/>
            <person name="Liu N."/>
            <person name="Peng M."/>
            <person name="Yang Y."/>
        </authorList>
    </citation>
    <scope>NUCLEOTIDE SEQUENCE</scope>
    <source>
        <tissue evidence="2">Spear leaf of Hainan Tall coconut</tissue>
    </source>
</reference>
<evidence type="ECO:0000313" key="2">
    <source>
        <dbReference type="EMBL" id="KAG1347967.1"/>
    </source>
</evidence>
<reference evidence="2" key="2">
    <citation type="submission" date="2019-07" db="EMBL/GenBank/DDBJ databases">
        <authorList>
            <person name="Yang Y."/>
            <person name="Bocs S."/>
            <person name="Baudouin L."/>
        </authorList>
    </citation>
    <scope>NUCLEOTIDE SEQUENCE</scope>
    <source>
        <tissue evidence="2">Spear leaf of Hainan Tall coconut</tissue>
    </source>
</reference>
<name>A0A8K0IDM6_COCNU</name>
<sequence>MQRELLTDQALYNAGLGPASTVAMHPPSFLSANDIHRYMGKHKSVVGEGLQGRPRRRSPMLPTMCQHWTTDSNHMLTLARNGWIMATVVAERDAARERLQAIFDKEKEMEEREKKLEEENFHLRIELESARANLESANNDLDSVHSELGAMRSELASIQADKELAE</sequence>
<feature type="coiled-coil region" evidence="1">
    <location>
        <begin position="92"/>
        <end position="154"/>
    </location>
</feature>
<evidence type="ECO:0000256" key="1">
    <source>
        <dbReference type="SAM" id="Coils"/>
    </source>
</evidence>
<dbReference type="EMBL" id="CM017877">
    <property type="protein sequence ID" value="KAG1347967.1"/>
    <property type="molecule type" value="Genomic_DNA"/>
</dbReference>
<dbReference type="AlphaFoldDB" id="A0A8K0IDM6"/>
<keyword evidence="1" id="KW-0175">Coiled coil</keyword>
<comment type="caution">
    <text evidence="2">The sequence shown here is derived from an EMBL/GenBank/DDBJ whole genome shotgun (WGS) entry which is preliminary data.</text>
</comment>
<evidence type="ECO:0000313" key="3">
    <source>
        <dbReference type="Proteomes" id="UP000797356"/>
    </source>
</evidence>
<gene>
    <name evidence="2" type="ORF">COCNU_06G017960</name>
</gene>
<protein>
    <submittedName>
        <fullName evidence="2">Uncharacterized protein</fullName>
    </submittedName>
</protein>
<keyword evidence="3" id="KW-1185">Reference proteome</keyword>
<proteinExistence type="predicted"/>
<dbReference type="Proteomes" id="UP000797356">
    <property type="component" value="Chromosome 6"/>
</dbReference>
<accession>A0A8K0IDM6</accession>